<dbReference type="RefSeq" id="WP_313325418.1">
    <property type="nucleotide sequence ID" value="NZ_CP134878.1"/>
</dbReference>
<accession>A0AA96F2M3</accession>
<protein>
    <submittedName>
        <fullName evidence="2">Uncharacterized protein</fullName>
    </submittedName>
</protein>
<reference evidence="2 3" key="1">
    <citation type="submission" date="2023-09" db="EMBL/GenBank/DDBJ databases">
        <title>Flavobacterium sp. a novel bacteria isolate from Pepper rhizosphere.</title>
        <authorList>
            <person name="Peng Y."/>
            <person name="Lee J."/>
        </authorList>
    </citation>
    <scope>NUCLEOTIDE SEQUENCE [LARGE SCALE GENOMIC DNA]</scope>
    <source>
        <strain evidence="1">PMR2A8</strain>
        <strain evidence="2 3">PMTSA4</strain>
    </source>
</reference>
<dbReference type="AlphaFoldDB" id="A0AA96F2M3"/>
<evidence type="ECO:0000313" key="2">
    <source>
        <dbReference type="EMBL" id="WNM21557.1"/>
    </source>
</evidence>
<proteinExistence type="predicted"/>
<dbReference type="KEGG" id="fcj:RN605_12845"/>
<name>A0AA96F2M3_9FLAO</name>
<organism evidence="2 3">
    <name type="scientific">Flavobacterium capsici</name>
    <dbReference type="NCBI Taxonomy" id="3075618"/>
    <lineage>
        <taxon>Bacteria</taxon>
        <taxon>Pseudomonadati</taxon>
        <taxon>Bacteroidota</taxon>
        <taxon>Flavobacteriia</taxon>
        <taxon>Flavobacteriales</taxon>
        <taxon>Flavobacteriaceae</taxon>
        <taxon>Flavobacterium</taxon>
    </lineage>
</organism>
<sequence length="222" mass="26252">MNKILGIIVLLFSITIHSQNTKHSDEFQNVVGNMKIAGMWIPSYKADQSIEGSVYLFSNWEQLFDIELTNKMNIRLYNLNYNIQQKTLESKISNDSVYQFEINNFDRIKLINNTYKVNNGSLYQEIFAGNKIKCYKGFIISTTPGVFNPLTQTMSSQAKYVRNETYYYMLNEQMVEFKRSKKNLLKIFSDKKEIIESEIKKKKYDFDNDDDLRQLFQFYDSL</sequence>
<evidence type="ECO:0000313" key="3">
    <source>
        <dbReference type="Proteomes" id="UP001304515"/>
    </source>
</evidence>
<keyword evidence="3" id="KW-1185">Reference proteome</keyword>
<accession>A0AA96EY19</accession>
<evidence type="ECO:0000313" key="1">
    <source>
        <dbReference type="EMBL" id="WNM20167.1"/>
    </source>
</evidence>
<dbReference type="EMBL" id="CP134878">
    <property type="protein sequence ID" value="WNM20167.1"/>
    <property type="molecule type" value="Genomic_DNA"/>
</dbReference>
<dbReference type="Proteomes" id="UP001304515">
    <property type="component" value="Chromosome"/>
</dbReference>
<gene>
    <name evidence="2" type="ORF">RN605_12845</name>
    <name evidence="1" type="ORF">RN608_05675</name>
</gene>
<dbReference type="EMBL" id="CP134890">
    <property type="protein sequence ID" value="WNM21557.1"/>
    <property type="molecule type" value="Genomic_DNA"/>
</dbReference>